<feature type="compositionally biased region" description="Basic and acidic residues" evidence="4">
    <location>
        <begin position="126"/>
        <end position="137"/>
    </location>
</feature>
<feature type="region of interest" description="Disordered" evidence="4">
    <location>
        <begin position="92"/>
        <end position="187"/>
    </location>
</feature>
<evidence type="ECO:0000256" key="1">
    <source>
        <dbReference type="ARBA" id="ARBA00004123"/>
    </source>
</evidence>
<dbReference type="PIRSF" id="PIRSF006704">
    <property type="entry name" value="TF_IIS"/>
    <property type="match status" value="1"/>
</dbReference>
<dbReference type="OrthoDB" id="44867at2759"/>
<keyword evidence="8" id="KW-1185">Reference proteome</keyword>
<reference evidence="7 8" key="1">
    <citation type="submission" date="2018-07" db="EMBL/GenBank/DDBJ databases">
        <title>A high quality draft genome assembly of the barn swallow (H. rustica rustica).</title>
        <authorList>
            <person name="Formenti G."/>
            <person name="Chiara M."/>
            <person name="Poveda L."/>
            <person name="Francoijs K.-J."/>
            <person name="Bonisoli-Alquati A."/>
            <person name="Canova L."/>
            <person name="Gianfranceschi L."/>
            <person name="Horner D.S."/>
            <person name="Saino N."/>
        </authorList>
    </citation>
    <scope>NUCLEOTIDE SEQUENCE [LARGE SCALE GENOMIC DNA]</scope>
    <source>
        <strain evidence="7">Chelidonia</strain>
        <tissue evidence="7">Blood</tissue>
    </source>
</reference>
<sequence length="240" mass="26406">MGPAEELVRIAKKLDKMVARKSTGSPGFSLPQEGALDLLKSLTSYTMTIQLLQTTRIGVAVNSVRKHCSDEEVVASAKILIKNWKRLLESTTTKKEKDADGKKEKDTDGDKEKKKGMDVSSCPSEGVKHSKNTAEKHREKHKERKPSKCDSHATATQGHSADSSPKRANGSKAKPEAPRTPTSPSFSPSPCFLAPCYLTGDSVRDKCVEMLAAALRWDDDYKEFSVNCEKMASEIEDHIL</sequence>
<dbReference type="SUPFAM" id="SSF46942">
    <property type="entry name" value="Elongation factor TFIIS domain 2"/>
    <property type="match status" value="1"/>
</dbReference>
<dbReference type="AlphaFoldDB" id="A0A3M0J992"/>
<protein>
    <recommendedName>
        <fullName evidence="9">TFIIS N-terminal domain-containing protein</fullName>
    </recommendedName>
</protein>
<accession>A0A3M0J992</accession>
<keyword evidence="2 3" id="KW-0539">Nucleus</keyword>
<dbReference type="FunFam" id="1.20.930.10:FF:000002">
    <property type="entry name" value="Transcription elongation factor A (SII), 1"/>
    <property type="match status" value="1"/>
</dbReference>
<feature type="compositionally biased region" description="Basic and acidic residues" evidence="4">
    <location>
        <begin position="92"/>
        <end position="117"/>
    </location>
</feature>
<evidence type="ECO:0008006" key="9">
    <source>
        <dbReference type="Google" id="ProtNLM"/>
    </source>
</evidence>
<dbReference type="EMBL" id="QRBI01000238">
    <property type="protein sequence ID" value="RMB91176.1"/>
    <property type="molecule type" value="Genomic_DNA"/>
</dbReference>
<dbReference type="InterPro" id="IPR017923">
    <property type="entry name" value="TFIIS_N"/>
</dbReference>
<dbReference type="InterPro" id="IPR035100">
    <property type="entry name" value="TF_IIS-typ"/>
</dbReference>
<dbReference type="GO" id="GO:0005634">
    <property type="term" value="C:nucleus"/>
    <property type="evidence" value="ECO:0007669"/>
    <property type="project" value="UniProtKB-SubCell"/>
</dbReference>
<dbReference type="PANTHER" id="PTHR11477:SF4">
    <property type="entry name" value="TRANSCRIPTION ELONGATION FACTOR A PROTEIN 3"/>
    <property type="match status" value="1"/>
</dbReference>
<dbReference type="Gene3D" id="1.10.472.30">
    <property type="entry name" value="Transcription elongation factor S-II, central domain"/>
    <property type="match status" value="1"/>
</dbReference>
<evidence type="ECO:0000256" key="4">
    <source>
        <dbReference type="SAM" id="MobiDB-lite"/>
    </source>
</evidence>
<feature type="compositionally biased region" description="Polar residues" evidence="4">
    <location>
        <begin position="153"/>
        <end position="163"/>
    </location>
</feature>
<comment type="subcellular location">
    <subcellularLocation>
        <location evidence="1 3">Nucleus</location>
    </subcellularLocation>
</comment>
<dbReference type="Gene3D" id="1.20.930.10">
    <property type="entry name" value="Conserved domain common to transcription factors TFIIS, elongin A, CRSP70"/>
    <property type="match status" value="1"/>
</dbReference>
<dbReference type="STRING" id="333673.A0A3M0J992"/>
<evidence type="ECO:0000259" key="6">
    <source>
        <dbReference type="PROSITE" id="PS51321"/>
    </source>
</evidence>
<evidence type="ECO:0000259" key="5">
    <source>
        <dbReference type="PROSITE" id="PS51319"/>
    </source>
</evidence>
<dbReference type="SUPFAM" id="SSF47676">
    <property type="entry name" value="Conserved domain common to transcription factors TFIIS, elongin A, CRSP70"/>
    <property type="match status" value="1"/>
</dbReference>
<evidence type="ECO:0000256" key="2">
    <source>
        <dbReference type="ARBA" id="ARBA00023242"/>
    </source>
</evidence>
<feature type="domain" description="TFIIS central" evidence="6">
    <location>
        <begin position="203"/>
        <end position="240"/>
    </location>
</feature>
<evidence type="ECO:0000313" key="8">
    <source>
        <dbReference type="Proteomes" id="UP000269221"/>
    </source>
</evidence>
<dbReference type="Pfam" id="PF08711">
    <property type="entry name" value="Med26"/>
    <property type="match status" value="1"/>
</dbReference>
<comment type="caution">
    <text evidence="7">The sequence shown here is derived from an EMBL/GenBank/DDBJ whole genome shotgun (WGS) entry which is preliminary data.</text>
</comment>
<dbReference type="InterPro" id="IPR035441">
    <property type="entry name" value="TFIIS/LEDGF_dom_sf"/>
</dbReference>
<dbReference type="GO" id="GO:0006351">
    <property type="term" value="P:DNA-templated transcription"/>
    <property type="evidence" value="ECO:0007669"/>
    <property type="project" value="InterPro"/>
</dbReference>
<dbReference type="InterPro" id="IPR003618">
    <property type="entry name" value="TFIIS_cen_dom"/>
</dbReference>
<dbReference type="SMART" id="SM00509">
    <property type="entry name" value="TFS2N"/>
    <property type="match status" value="1"/>
</dbReference>
<dbReference type="PROSITE" id="PS51321">
    <property type="entry name" value="TFIIS_CENTRAL"/>
    <property type="match status" value="1"/>
</dbReference>
<name>A0A3M0J992_HIRRU</name>
<dbReference type="PROSITE" id="PS51319">
    <property type="entry name" value="TFIIS_N"/>
    <property type="match status" value="1"/>
</dbReference>
<feature type="domain" description="TFIIS N-terminal" evidence="5">
    <location>
        <begin position="5"/>
        <end position="91"/>
    </location>
</feature>
<dbReference type="InterPro" id="IPR003617">
    <property type="entry name" value="TFIIS/CRSP70_N_sub"/>
</dbReference>
<dbReference type="InterPro" id="IPR036575">
    <property type="entry name" value="TFIIS_cen_dom_sf"/>
</dbReference>
<gene>
    <name evidence="7" type="ORF">DUI87_32312</name>
</gene>
<evidence type="ECO:0000256" key="3">
    <source>
        <dbReference type="PROSITE-ProRule" id="PRU00649"/>
    </source>
</evidence>
<proteinExistence type="predicted"/>
<dbReference type="CDD" id="cd00183">
    <property type="entry name" value="TFIIS_I"/>
    <property type="match status" value="1"/>
</dbReference>
<dbReference type="PANTHER" id="PTHR11477">
    <property type="entry name" value="TRANSCRIPTION FACTOR S-II ZINC FINGER DOMAIN-CONTAINING PROTEIN"/>
    <property type="match status" value="1"/>
</dbReference>
<organism evidence="7 8">
    <name type="scientific">Hirundo rustica rustica</name>
    <dbReference type="NCBI Taxonomy" id="333673"/>
    <lineage>
        <taxon>Eukaryota</taxon>
        <taxon>Metazoa</taxon>
        <taxon>Chordata</taxon>
        <taxon>Craniata</taxon>
        <taxon>Vertebrata</taxon>
        <taxon>Euteleostomi</taxon>
        <taxon>Archelosauria</taxon>
        <taxon>Archosauria</taxon>
        <taxon>Dinosauria</taxon>
        <taxon>Saurischia</taxon>
        <taxon>Theropoda</taxon>
        <taxon>Coelurosauria</taxon>
        <taxon>Aves</taxon>
        <taxon>Neognathae</taxon>
        <taxon>Neoaves</taxon>
        <taxon>Telluraves</taxon>
        <taxon>Australaves</taxon>
        <taxon>Passeriformes</taxon>
        <taxon>Sylvioidea</taxon>
        <taxon>Hirundinidae</taxon>
        <taxon>Hirundo</taxon>
    </lineage>
</organism>
<evidence type="ECO:0000313" key="7">
    <source>
        <dbReference type="EMBL" id="RMB91176.1"/>
    </source>
</evidence>
<dbReference type="Proteomes" id="UP000269221">
    <property type="component" value="Unassembled WGS sequence"/>
</dbReference>